<dbReference type="CDD" id="cd09159">
    <property type="entry name" value="PLDc_ybhO_like_2"/>
    <property type="match status" value="1"/>
</dbReference>
<organism evidence="2 3">
    <name type="scientific">Acidisarcina polymorpha</name>
    <dbReference type="NCBI Taxonomy" id="2211140"/>
    <lineage>
        <taxon>Bacteria</taxon>
        <taxon>Pseudomonadati</taxon>
        <taxon>Acidobacteriota</taxon>
        <taxon>Terriglobia</taxon>
        <taxon>Terriglobales</taxon>
        <taxon>Acidobacteriaceae</taxon>
        <taxon>Acidisarcina</taxon>
    </lineage>
</organism>
<dbReference type="KEGG" id="abas:ACPOL_4986"/>
<dbReference type="PANTHER" id="PTHR21248:SF22">
    <property type="entry name" value="PHOSPHOLIPASE D"/>
    <property type="match status" value="1"/>
</dbReference>
<dbReference type="AlphaFoldDB" id="A0A2Z5G576"/>
<reference evidence="2 3" key="1">
    <citation type="journal article" date="2018" name="Front. Microbiol.">
        <title>Hydrolytic Capabilities as a Key to Environmental Success: Chitinolytic and Cellulolytic Acidobacteria From Acidic Sub-arctic Soils and Boreal Peatlands.</title>
        <authorList>
            <person name="Belova S.E."/>
            <person name="Ravin N.V."/>
            <person name="Pankratov T.A."/>
            <person name="Rakitin A.L."/>
            <person name="Ivanova A.A."/>
            <person name="Beletsky A.V."/>
            <person name="Mardanov A.V."/>
            <person name="Sinninghe Damste J.S."/>
            <person name="Dedysh S.N."/>
        </authorList>
    </citation>
    <scope>NUCLEOTIDE SEQUENCE [LARGE SCALE GENOMIC DNA]</scope>
    <source>
        <strain evidence="2 3">SBC82</strain>
    </source>
</reference>
<dbReference type="PANTHER" id="PTHR21248">
    <property type="entry name" value="CARDIOLIPIN SYNTHASE"/>
    <property type="match status" value="1"/>
</dbReference>
<dbReference type="CDD" id="cd09110">
    <property type="entry name" value="PLDc_CLS_1"/>
    <property type="match status" value="1"/>
</dbReference>
<accession>A0A2Z5G576</accession>
<keyword evidence="3" id="KW-1185">Reference proteome</keyword>
<dbReference type="Pfam" id="PF13091">
    <property type="entry name" value="PLDc_2"/>
    <property type="match status" value="2"/>
</dbReference>
<name>A0A2Z5G576_9BACT</name>
<dbReference type="Proteomes" id="UP000253606">
    <property type="component" value="Chromosome"/>
</dbReference>
<dbReference type="InterPro" id="IPR001736">
    <property type="entry name" value="PLipase_D/transphosphatidylase"/>
</dbReference>
<protein>
    <submittedName>
        <fullName evidence="2">Cardiolipin synthetase</fullName>
    </submittedName>
</protein>
<evidence type="ECO:0000313" key="3">
    <source>
        <dbReference type="Proteomes" id="UP000253606"/>
    </source>
</evidence>
<dbReference type="GO" id="GO:0030572">
    <property type="term" value="F:phosphatidyltransferase activity"/>
    <property type="evidence" value="ECO:0007669"/>
    <property type="project" value="UniProtKB-ARBA"/>
</dbReference>
<evidence type="ECO:0000313" key="2">
    <source>
        <dbReference type="EMBL" id="AXC14248.1"/>
    </source>
</evidence>
<proteinExistence type="predicted"/>
<gene>
    <name evidence="2" type="ORF">ACPOL_4986</name>
</gene>
<dbReference type="Gene3D" id="3.30.870.10">
    <property type="entry name" value="Endonuclease Chain A"/>
    <property type="match status" value="2"/>
</dbReference>
<dbReference type="EMBL" id="CP030840">
    <property type="protein sequence ID" value="AXC14248.1"/>
    <property type="molecule type" value="Genomic_DNA"/>
</dbReference>
<dbReference type="SUPFAM" id="SSF56024">
    <property type="entry name" value="Phospholipase D/nuclease"/>
    <property type="match status" value="2"/>
</dbReference>
<feature type="domain" description="PLD phosphodiesterase" evidence="1">
    <location>
        <begin position="324"/>
        <end position="351"/>
    </location>
</feature>
<evidence type="ECO:0000259" key="1">
    <source>
        <dbReference type="PROSITE" id="PS50035"/>
    </source>
</evidence>
<sequence>MVLYGSRVLLDFFGPSIPYSMPDDPGMALDSEEFVQFLSLITDGTVRRSRMTRLKNGSEFYRAQLEAIRRAKHAINLETYEFMEGEVGREFLDALAERARAGVEVRIIVDALGSFSTHLSYFDELRAAGGKMRWYHPIRWDTWQKVNNRTHRKLMIVDGETGFIGGAGIADFWLHATAKAPVWRDTVFCVEGEAVAGLISTFCENWLESSGEILSGSAQFAFRALPEGSTSFVVSSTPHGGGTQARILFQALIKSARKSIRITTPYFLPDRSARRALVEAVRRRGVQVQILTAGPRIDHPMIRRMSHHSVRHLLEGGAEIFEYQPSMIHAKLMTVDGLWSVVGSTNFDHRSFALNDEVNLAALDRELARTIENDFLEDLQQSQRLTMSMLQERTLLGRAEGLIEDPLEQES</sequence>
<dbReference type="GO" id="GO:0032049">
    <property type="term" value="P:cardiolipin biosynthetic process"/>
    <property type="evidence" value="ECO:0007669"/>
    <property type="project" value="UniProtKB-ARBA"/>
</dbReference>
<dbReference type="PROSITE" id="PS50035">
    <property type="entry name" value="PLD"/>
    <property type="match status" value="2"/>
</dbReference>
<dbReference type="InterPro" id="IPR025202">
    <property type="entry name" value="PLD-like_dom"/>
</dbReference>
<dbReference type="SMART" id="SM00155">
    <property type="entry name" value="PLDc"/>
    <property type="match status" value="2"/>
</dbReference>
<feature type="domain" description="PLD phosphodiesterase" evidence="1">
    <location>
        <begin position="146"/>
        <end position="173"/>
    </location>
</feature>